<comment type="caution">
    <text evidence="2">The sequence shown here is derived from an EMBL/GenBank/DDBJ whole genome shotgun (WGS) entry which is preliminary data.</text>
</comment>
<keyword evidence="3" id="KW-1185">Reference proteome</keyword>
<feature type="signal peptide" evidence="1">
    <location>
        <begin position="1"/>
        <end position="18"/>
    </location>
</feature>
<protein>
    <submittedName>
        <fullName evidence="2">Uncharacterized protein</fullName>
    </submittedName>
</protein>
<reference evidence="2" key="2">
    <citation type="journal article" date="2021" name="Genome Biol. Evol.">
        <title>Developing a high-quality reference genome for a parasitic bivalve with doubly uniparental inheritance (Bivalvia: Unionida).</title>
        <authorList>
            <person name="Smith C.H."/>
        </authorList>
    </citation>
    <scope>NUCLEOTIDE SEQUENCE</scope>
    <source>
        <strain evidence="2">CHS0354</strain>
        <tissue evidence="2">Mantle</tissue>
    </source>
</reference>
<reference evidence="2" key="1">
    <citation type="journal article" date="2021" name="Genome Biol. Evol.">
        <title>A High-Quality Reference Genome for a Parasitic Bivalve with Doubly Uniparental Inheritance (Bivalvia: Unionida).</title>
        <authorList>
            <person name="Smith C.H."/>
        </authorList>
    </citation>
    <scope>NUCLEOTIDE SEQUENCE</scope>
    <source>
        <strain evidence="2">CHS0354</strain>
    </source>
</reference>
<sequence>MAFLLNFKLSLTISTYTAKNICVIPQTEEYDKQTERLNFTYKKEKFQFTQQVYLKVTKS</sequence>
<reference evidence="2" key="3">
    <citation type="submission" date="2023-05" db="EMBL/GenBank/DDBJ databases">
        <authorList>
            <person name="Smith C.H."/>
        </authorList>
    </citation>
    <scope>NUCLEOTIDE SEQUENCE</scope>
    <source>
        <strain evidence="2">CHS0354</strain>
        <tissue evidence="2">Mantle</tissue>
    </source>
</reference>
<evidence type="ECO:0000313" key="3">
    <source>
        <dbReference type="Proteomes" id="UP001195483"/>
    </source>
</evidence>
<keyword evidence="1" id="KW-0732">Signal</keyword>
<dbReference type="AlphaFoldDB" id="A0AAE0VKF3"/>
<accession>A0AAE0VKF3</accession>
<gene>
    <name evidence="2" type="ORF">CHS0354_001666</name>
</gene>
<proteinExistence type="predicted"/>
<organism evidence="2 3">
    <name type="scientific">Potamilus streckersoni</name>
    <dbReference type="NCBI Taxonomy" id="2493646"/>
    <lineage>
        <taxon>Eukaryota</taxon>
        <taxon>Metazoa</taxon>
        <taxon>Spiralia</taxon>
        <taxon>Lophotrochozoa</taxon>
        <taxon>Mollusca</taxon>
        <taxon>Bivalvia</taxon>
        <taxon>Autobranchia</taxon>
        <taxon>Heteroconchia</taxon>
        <taxon>Palaeoheterodonta</taxon>
        <taxon>Unionida</taxon>
        <taxon>Unionoidea</taxon>
        <taxon>Unionidae</taxon>
        <taxon>Ambleminae</taxon>
        <taxon>Lampsilini</taxon>
        <taxon>Potamilus</taxon>
    </lineage>
</organism>
<feature type="chain" id="PRO_5042026431" evidence="1">
    <location>
        <begin position="19"/>
        <end position="59"/>
    </location>
</feature>
<dbReference type="Proteomes" id="UP001195483">
    <property type="component" value="Unassembled WGS sequence"/>
</dbReference>
<name>A0AAE0VKF3_9BIVA</name>
<dbReference type="EMBL" id="JAEAOA010000161">
    <property type="protein sequence ID" value="KAK3580005.1"/>
    <property type="molecule type" value="Genomic_DNA"/>
</dbReference>
<evidence type="ECO:0000313" key="2">
    <source>
        <dbReference type="EMBL" id="KAK3580005.1"/>
    </source>
</evidence>
<evidence type="ECO:0000256" key="1">
    <source>
        <dbReference type="SAM" id="SignalP"/>
    </source>
</evidence>